<protein>
    <submittedName>
        <fullName evidence="2">PIR Superfamily Protein</fullName>
    </submittedName>
</protein>
<accession>A0A1A8WPP0</accession>
<name>A0A1A8WPP0_PLAOA</name>
<reference evidence="3" key="1">
    <citation type="submission" date="2016-05" db="EMBL/GenBank/DDBJ databases">
        <authorList>
            <person name="Naeem Raeece"/>
        </authorList>
    </citation>
    <scope>NUCLEOTIDE SEQUENCE [LARGE SCALE GENOMIC DNA]</scope>
</reference>
<evidence type="ECO:0000256" key="1">
    <source>
        <dbReference type="SAM" id="MobiDB-lite"/>
    </source>
</evidence>
<evidence type="ECO:0000313" key="2">
    <source>
        <dbReference type="EMBL" id="SBS94856.1"/>
    </source>
</evidence>
<dbReference type="EMBL" id="FLQU01001890">
    <property type="protein sequence ID" value="SBS94856.1"/>
    <property type="molecule type" value="Genomic_DNA"/>
</dbReference>
<dbReference type="Pfam" id="PF05795">
    <property type="entry name" value="Plasmodium_Vir"/>
    <property type="match status" value="1"/>
</dbReference>
<feature type="region of interest" description="Disordered" evidence="1">
    <location>
        <begin position="232"/>
        <end position="269"/>
    </location>
</feature>
<dbReference type="InterPro" id="IPR008780">
    <property type="entry name" value="Plasmodium_Vir"/>
</dbReference>
<evidence type="ECO:0000313" key="3">
    <source>
        <dbReference type="Proteomes" id="UP000078560"/>
    </source>
</evidence>
<organism evidence="2 3">
    <name type="scientific">Plasmodium ovale curtisi</name>
    <dbReference type="NCBI Taxonomy" id="864141"/>
    <lineage>
        <taxon>Eukaryota</taxon>
        <taxon>Sar</taxon>
        <taxon>Alveolata</taxon>
        <taxon>Apicomplexa</taxon>
        <taxon>Aconoidasida</taxon>
        <taxon>Haemosporida</taxon>
        <taxon>Plasmodiidae</taxon>
        <taxon>Plasmodium</taxon>
        <taxon>Plasmodium (Plasmodium)</taxon>
    </lineage>
</organism>
<sequence length="348" mass="39873">MEDPDSNTLLLDSKYNYSRLDRYYTTEGDSTICNSLPDKLSGYIEIWDLCMKLTRALSRLKDLSFTGPFQDDPCKIVNYWMHNYLFNIILKAQNSKTIHPVLLNFYSIWGKYTEEKKINDCSINAQLNTNDFNDMNDLFNYATDYENIKLHLAANSYICTQDVKDYIKKGDDSYKKVNGECTSNRNFYCSVLKDIEKANNGEALSPLHCDLQSVLGLTQELGATSFGGVAGEMGKGSKGRDHGEASSFRGQSYHEHQSDGEHEAQINPPQSSSTAMAILFPVFGSVLIYFILHKFTPFGSWINKHFLKKKFVEHHIYKDETKESLENTLEYMNENYDNNKHNIGYQSL</sequence>
<dbReference type="AlphaFoldDB" id="A0A1A8WPP0"/>
<dbReference type="Proteomes" id="UP000078560">
    <property type="component" value="Unassembled WGS sequence"/>
</dbReference>
<feature type="compositionally biased region" description="Basic and acidic residues" evidence="1">
    <location>
        <begin position="252"/>
        <end position="264"/>
    </location>
</feature>
<proteinExistence type="predicted"/>
<gene>
    <name evidence="2" type="ORF">POVCU2_0091120</name>
</gene>